<dbReference type="InterPro" id="IPR033121">
    <property type="entry name" value="PEPTIDASE_A1"/>
</dbReference>
<evidence type="ECO:0000256" key="2">
    <source>
        <dbReference type="ARBA" id="ARBA00022801"/>
    </source>
</evidence>
<feature type="domain" description="Peptidase A2" evidence="3">
    <location>
        <begin position="31"/>
        <end position="72"/>
    </location>
</feature>
<dbReference type="RefSeq" id="WP_027672899.1">
    <property type="nucleotide sequence ID" value="NZ_JAPJDZ010000010.1"/>
</dbReference>
<evidence type="ECO:0000256" key="1">
    <source>
        <dbReference type="ARBA" id="ARBA00007447"/>
    </source>
</evidence>
<dbReference type="InterPro" id="IPR001995">
    <property type="entry name" value="Peptidase_A2_cat"/>
</dbReference>
<dbReference type="InterPro" id="IPR001969">
    <property type="entry name" value="Aspartic_peptidase_AS"/>
</dbReference>
<dbReference type="PROSITE" id="PS51767">
    <property type="entry name" value="PEPTIDASE_A1"/>
    <property type="match status" value="1"/>
</dbReference>
<feature type="domain" description="Peptidase A1" evidence="4">
    <location>
        <begin position="18"/>
        <end position="401"/>
    </location>
</feature>
<dbReference type="CDD" id="cd05471">
    <property type="entry name" value="pepsin_like"/>
    <property type="match status" value="1"/>
</dbReference>
<protein>
    <submittedName>
        <fullName evidence="5">Pepsin-like aspartic protease</fullName>
    </submittedName>
</protein>
<comment type="caution">
    <text evidence="5">The sequence shown here is derived from an EMBL/GenBank/DDBJ whole genome shotgun (WGS) entry which is preliminary data.</text>
</comment>
<proteinExistence type="inferred from homology"/>
<organism evidence="5 6">
    <name type="scientific">Rheinheimera baltica</name>
    <dbReference type="NCBI Taxonomy" id="67576"/>
    <lineage>
        <taxon>Bacteria</taxon>
        <taxon>Pseudomonadati</taxon>
        <taxon>Pseudomonadota</taxon>
        <taxon>Gammaproteobacteria</taxon>
        <taxon>Chromatiales</taxon>
        <taxon>Chromatiaceae</taxon>
        <taxon>Rheinheimera</taxon>
    </lineage>
</organism>
<evidence type="ECO:0000259" key="3">
    <source>
        <dbReference type="PROSITE" id="PS50175"/>
    </source>
</evidence>
<dbReference type="Pfam" id="PF00026">
    <property type="entry name" value="Asp"/>
    <property type="match status" value="2"/>
</dbReference>
<keyword evidence="2" id="KW-0378">Hydrolase</keyword>
<name>A0ABT9HWN1_9GAMM</name>
<dbReference type="PANTHER" id="PTHR47966">
    <property type="entry name" value="BETA-SITE APP-CLEAVING ENZYME, ISOFORM A-RELATED"/>
    <property type="match status" value="1"/>
</dbReference>
<dbReference type="InterPro" id="IPR001461">
    <property type="entry name" value="Aspartic_peptidase_A1"/>
</dbReference>
<dbReference type="InterPro" id="IPR021109">
    <property type="entry name" value="Peptidase_aspartic_dom_sf"/>
</dbReference>
<dbReference type="Gene3D" id="2.40.70.10">
    <property type="entry name" value="Acid Proteases"/>
    <property type="match status" value="2"/>
</dbReference>
<dbReference type="Proteomes" id="UP001231109">
    <property type="component" value="Unassembled WGS sequence"/>
</dbReference>
<evidence type="ECO:0000313" key="6">
    <source>
        <dbReference type="Proteomes" id="UP001231109"/>
    </source>
</evidence>
<evidence type="ECO:0000259" key="4">
    <source>
        <dbReference type="PROSITE" id="PS51767"/>
    </source>
</evidence>
<dbReference type="PANTHER" id="PTHR47966:SF51">
    <property type="entry name" value="BETA-SITE APP-CLEAVING ENZYME, ISOFORM A-RELATED"/>
    <property type="match status" value="1"/>
</dbReference>
<dbReference type="PROSITE" id="PS00141">
    <property type="entry name" value="ASP_PROTEASE"/>
    <property type="match status" value="1"/>
</dbReference>
<dbReference type="SUPFAM" id="SSF50630">
    <property type="entry name" value="Acid proteases"/>
    <property type="match status" value="1"/>
</dbReference>
<sequence>MLPILRLKITNVYAKGDYTVTVHVGSEAVPLQLLLDTGSSTLALHSNNYNPYHDSDLTTTSLVQEVIYGIGGWAGAVAKTSVQLHGNINLNLSHNYFAVADAGNMPFAKADGILGLAYKKLNQATDISLYLQQQHPQLTSSLPWPFKYSGCSELSKIQSLLADYPKKDLTPWFSNITQQGLTADLFSFYCRRSSVHCNENGVLATQSDPLNQGWFILGGGPEQDDLYQAPFFDVKVLHDVYYNVLLTAVQVDEQPLISCSLGKGNDESNGFFDTGAAGILLPIDVYQKITDDISTFNPALVSVLSKIPAFNGVEQGISNQWVDTTQWPDLHFYFLGVNGESIKLTCPPCDYWQCNAPVYGLSSFKIIPQLKHFSSQHIIGLPLLCNYYTVFDRQSHNTGLIRCALACR</sequence>
<keyword evidence="6" id="KW-1185">Reference proteome</keyword>
<comment type="similarity">
    <text evidence="1">Belongs to the peptidase A1 family.</text>
</comment>
<reference evidence="5 6" key="1">
    <citation type="submission" date="2022-11" db="EMBL/GenBank/DDBJ databases">
        <title>Viruses from the air-sea interface of a natural surface slick.</title>
        <authorList>
            <person name="Rahlff J."/>
            <person name="Holmfeldt K."/>
        </authorList>
    </citation>
    <scope>NUCLEOTIDE SEQUENCE [LARGE SCALE GENOMIC DNA]</scope>
    <source>
        <strain evidence="5 6">SMS4</strain>
    </source>
</reference>
<accession>A0ABT9HWN1</accession>
<dbReference type="PROSITE" id="PS50175">
    <property type="entry name" value="ASP_PROT_RETROV"/>
    <property type="match status" value="1"/>
</dbReference>
<gene>
    <name evidence="5" type="ORF">ORJ04_06135</name>
</gene>
<dbReference type="InterPro" id="IPR034164">
    <property type="entry name" value="Pepsin-like_dom"/>
</dbReference>
<dbReference type="EMBL" id="JAPJDZ010000010">
    <property type="protein sequence ID" value="MDP5135527.1"/>
    <property type="molecule type" value="Genomic_DNA"/>
</dbReference>
<evidence type="ECO:0000313" key="5">
    <source>
        <dbReference type="EMBL" id="MDP5135527.1"/>
    </source>
</evidence>